<keyword evidence="3" id="KW-1185">Reference proteome</keyword>
<gene>
    <name evidence="2" type="ORF">RDJLphi2_gp70</name>
</gene>
<evidence type="ECO:0000259" key="1">
    <source>
        <dbReference type="Pfam" id="PF09343"/>
    </source>
</evidence>
<organism evidence="2 3">
    <name type="scientific">Roseobacter phage RDJL Phi 2</name>
    <dbReference type="NCBI Taxonomy" id="1682380"/>
    <lineage>
        <taxon>Viruses</taxon>
        <taxon>Duplodnaviria</taxon>
        <taxon>Heunggongvirae</taxon>
        <taxon>Uroviricota</taxon>
        <taxon>Caudoviricetes</taxon>
        <taxon>Xiamenvirus</taxon>
        <taxon>Xiamenvirus RDJL2</taxon>
    </lineage>
</organism>
<dbReference type="OrthoDB" id="14445at10239"/>
<dbReference type="Pfam" id="PF09343">
    <property type="entry name" value="DUF2460"/>
    <property type="match status" value="1"/>
</dbReference>
<proteinExistence type="predicted"/>
<dbReference type="EMBL" id="KT266805">
    <property type="protein sequence ID" value="AKQ75860.1"/>
    <property type="molecule type" value="Genomic_DNA"/>
</dbReference>
<sequence length="206" mass="23098">MAFDEEQFPTDISRGATARPRRVVDVVTLRSGHEQRNTIWANSRRTYDVSLGLRELEDVYDLIEFWEARRGRLRGFRFKDWADFTSVGPNTTPSNADQAMASITSTTYQLQKVYSPASNPWTRTIYKPVNGTVLIRDNTGSLTEGVDWTMDYTTGIATFGSAPTGTPTAGFEYDVPVRFEAEELEVNVALFDVGSVPAINLVEVRI</sequence>
<protein>
    <submittedName>
        <fullName evidence="2">Putative glycoside hydrolase</fullName>
    </submittedName>
</protein>
<dbReference type="GO" id="GO:0016787">
    <property type="term" value="F:hydrolase activity"/>
    <property type="evidence" value="ECO:0007669"/>
    <property type="project" value="UniProtKB-KW"/>
</dbReference>
<dbReference type="InterPro" id="IPR011740">
    <property type="entry name" value="DUF2460"/>
</dbReference>
<name>A0A0K0PVL5_9CAUD</name>
<accession>A0A0K0PVL5</accession>
<feature type="domain" description="DUF2460" evidence="1">
    <location>
        <begin position="5"/>
        <end position="205"/>
    </location>
</feature>
<keyword evidence="2" id="KW-0378">Hydrolase</keyword>
<dbReference type="NCBIfam" id="TIGR02217">
    <property type="entry name" value="chp_TIGR02217"/>
    <property type="match status" value="1"/>
</dbReference>
<reference evidence="3" key="1">
    <citation type="submission" date="2015-07" db="EMBL/GenBank/DDBJ databases">
        <title>Complete genome sequence of Roseophage RDJL phage 2, a siphovirus infects Roseobacter denitrificans OCh114.</title>
        <authorList>
            <person name="Liang Y."/>
            <person name="Zhang Y."/>
            <person name="Zhou C."/>
            <person name="Chen Z."/>
            <person name="Yang S."/>
        </authorList>
    </citation>
    <scope>NUCLEOTIDE SEQUENCE [LARGE SCALE GENOMIC DNA]</scope>
</reference>
<evidence type="ECO:0000313" key="2">
    <source>
        <dbReference type="EMBL" id="AKQ75860.1"/>
    </source>
</evidence>
<dbReference type="Proteomes" id="UP000223793">
    <property type="component" value="Segment"/>
</dbReference>
<evidence type="ECO:0000313" key="3">
    <source>
        <dbReference type="Proteomes" id="UP000223793"/>
    </source>
</evidence>